<dbReference type="VEuPathDB" id="CryptoDB:Cvel_31917"/>
<evidence type="ECO:0000256" key="1">
    <source>
        <dbReference type="SAM" id="MobiDB-lite"/>
    </source>
</evidence>
<feature type="region of interest" description="Disordered" evidence="1">
    <location>
        <begin position="1"/>
        <end position="33"/>
    </location>
</feature>
<accession>A0A0G4HUN0</accession>
<dbReference type="AlphaFoldDB" id="A0A0G4HUN0"/>
<dbReference type="PhylomeDB" id="A0A0G4HUN0"/>
<organism evidence="2">
    <name type="scientific">Chromera velia CCMP2878</name>
    <dbReference type="NCBI Taxonomy" id="1169474"/>
    <lineage>
        <taxon>Eukaryota</taxon>
        <taxon>Sar</taxon>
        <taxon>Alveolata</taxon>
        <taxon>Colpodellida</taxon>
        <taxon>Chromeraceae</taxon>
        <taxon>Chromera</taxon>
    </lineage>
</organism>
<feature type="region of interest" description="Disordered" evidence="1">
    <location>
        <begin position="48"/>
        <end position="77"/>
    </location>
</feature>
<reference evidence="2" key="1">
    <citation type="submission" date="2014-11" db="EMBL/GenBank/DDBJ databases">
        <authorList>
            <person name="Otto D Thomas"/>
            <person name="Naeem Raeece"/>
        </authorList>
    </citation>
    <scope>NUCLEOTIDE SEQUENCE</scope>
</reference>
<dbReference type="EMBL" id="CDMZ01003942">
    <property type="protein sequence ID" value="CEM48124.1"/>
    <property type="molecule type" value="Genomic_DNA"/>
</dbReference>
<evidence type="ECO:0000313" key="2">
    <source>
        <dbReference type="EMBL" id="CEM48124.1"/>
    </source>
</evidence>
<gene>
    <name evidence="2" type="ORF">Cvel_31917</name>
</gene>
<sequence>MGASSSTRRPNYADLENPPPFQQQREQERNRASMDCLHNFLNIPPTVQRNHHQTQSQSFTPRAQQQGFQTFNPTSLLRRPKRLVFRPRMTPEAPGMGDTPQTFAPTQSPIYRPAQPKHGNAFYTLINLFQGFHHVSV</sequence>
<proteinExistence type="predicted"/>
<protein>
    <submittedName>
        <fullName evidence="2">Uncharacterized protein</fullName>
    </submittedName>
</protein>
<name>A0A0G4HUN0_9ALVE</name>
<feature type="compositionally biased region" description="Polar residues" evidence="1">
    <location>
        <begin position="48"/>
        <end position="75"/>
    </location>
</feature>